<comment type="caution">
    <text evidence="2">The sequence shown here is derived from an EMBL/GenBank/DDBJ whole genome shotgun (WGS) entry which is preliminary data.</text>
</comment>
<sequence length="39" mass="4429">MADSPFNGYLPLPHSTDSPNSPTTPIFDSREIIIFRYCQ</sequence>
<gene>
    <name evidence="2" type="ORF">NCTC13063_01194</name>
</gene>
<evidence type="ECO:0000256" key="1">
    <source>
        <dbReference type="SAM" id="MobiDB-lite"/>
    </source>
</evidence>
<reference evidence="2 3" key="1">
    <citation type="submission" date="2018-06" db="EMBL/GenBank/DDBJ databases">
        <authorList>
            <consortium name="Pathogen Informatics"/>
            <person name="Doyle S."/>
        </authorList>
    </citation>
    <scope>NUCLEOTIDE SEQUENCE [LARGE SCALE GENOMIC DNA]</scope>
    <source>
        <strain evidence="2 3">NCTC13063</strain>
    </source>
</reference>
<feature type="compositionally biased region" description="Polar residues" evidence="1">
    <location>
        <begin position="15"/>
        <end position="25"/>
    </location>
</feature>
<evidence type="ECO:0000313" key="2">
    <source>
        <dbReference type="EMBL" id="SUB79917.1"/>
    </source>
</evidence>
<accession>A0AAQ1ZJC2</accession>
<protein>
    <submittedName>
        <fullName evidence="2">Uncharacterized protein</fullName>
    </submittedName>
</protein>
<dbReference type="EMBL" id="UGTJ01000001">
    <property type="protein sequence ID" value="SUB79917.1"/>
    <property type="molecule type" value="Genomic_DNA"/>
</dbReference>
<organism evidence="2 3">
    <name type="scientific">Segatella buccae</name>
    <dbReference type="NCBI Taxonomy" id="28126"/>
    <lineage>
        <taxon>Bacteria</taxon>
        <taxon>Pseudomonadati</taxon>
        <taxon>Bacteroidota</taxon>
        <taxon>Bacteroidia</taxon>
        <taxon>Bacteroidales</taxon>
        <taxon>Prevotellaceae</taxon>
        <taxon>Segatella</taxon>
    </lineage>
</organism>
<dbReference type="Proteomes" id="UP000255283">
    <property type="component" value="Unassembled WGS sequence"/>
</dbReference>
<evidence type="ECO:0000313" key="3">
    <source>
        <dbReference type="Proteomes" id="UP000255283"/>
    </source>
</evidence>
<feature type="region of interest" description="Disordered" evidence="1">
    <location>
        <begin position="1"/>
        <end position="25"/>
    </location>
</feature>
<dbReference type="AlphaFoldDB" id="A0AAQ1ZJC2"/>
<proteinExistence type="predicted"/>
<name>A0AAQ1ZJC2_9BACT</name>